<dbReference type="GeneID" id="98658696"/>
<evidence type="ECO:0008006" key="4">
    <source>
        <dbReference type="Google" id="ProtNLM"/>
    </source>
</evidence>
<evidence type="ECO:0000313" key="2">
    <source>
        <dbReference type="EMBL" id="KAB1636608.1"/>
    </source>
</evidence>
<dbReference type="EMBL" id="WAJR01000033">
    <property type="protein sequence ID" value="KAB1636608.1"/>
    <property type="molecule type" value="Genomic_DNA"/>
</dbReference>
<comment type="caution">
    <text evidence="2">The sequence shown here is derived from an EMBL/GenBank/DDBJ whole genome shotgun (WGS) entry which is preliminary data.</text>
</comment>
<feature type="compositionally biased region" description="Basic and acidic residues" evidence="1">
    <location>
        <begin position="39"/>
        <end position="56"/>
    </location>
</feature>
<gene>
    <name evidence="2" type="ORF">F8C90_09755</name>
</gene>
<dbReference type="AlphaFoldDB" id="A0A6N6NLL7"/>
<accession>A0A6N6NLL7</accession>
<dbReference type="RefSeq" id="WP_158050331.1">
    <property type="nucleotide sequence ID" value="NZ_WAJR01000033.1"/>
</dbReference>
<dbReference type="Proteomes" id="UP000468668">
    <property type="component" value="Unassembled WGS sequence"/>
</dbReference>
<reference evidence="2 3" key="1">
    <citation type="submission" date="2019-09" db="EMBL/GenBank/DDBJ databases">
        <title>Whole genome shotgun sequencing (WGS) of Ellagibacter isourolithinifaciens DSM 104140(T) and Adlercreutzia muris DSM 29508(T).</title>
        <authorList>
            <person name="Stoll D.A."/>
            <person name="Danylec N."/>
            <person name="Huch M."/>
        </authorList>
    </citation>
    <scope>NUCLEOTIDE SEQUENCE [LARGE SCALE GENOMIC DNA]</scope>
    <source>
        <strain evidence="2 3">DSM 104140</strain>
    </source>
</reference>
<evidence type="ECO:0000256" key="1">
    <source>
        <dbReference type="SAM" id="MobiDB-lite"/>
    </source>
</evidence>
<name>A0A6N6NLL7_9ACTN</name>
<sequence length="147" mass="16928">MVDYVHCDVENIDACLEEILGEYARTCSKQMAKGIDKTMRDMTRQTRKTAPTEDGKWTPTFPNHNRGEAFKRHIAWKSKGYGMSHTATWYVKSPEHRLTHLLVHGHEQFVFGRPTGKRSKAMPFLVDARDKAEEDLVPNIIKEIEKG</sequence>
<organism evidence="2 3">
    <name type="scientific">Ellagibacter isourolithinifaciens</name>
    <dbReference type="NCBI Taxonomy" id="2137581"/>
    <lineage>
        <taxon>Bacteria</taxon>
        <taxon>Bacillati</taxon>
        <taxon>Actinomycetota</taxon>
        <taxon>Coriobacteriia</taxon>
        <taxon>Eggerthellales</taxon>
        <taxon>Eggerthellaceae</taxon>
        <taxon>Ellagibacter</taxon>
    </lineage>
</organism>
<protein>
    <recommendedName>
        <fullName evidence="4">HK97 gp10 family phage protein</fullName>
    </recommendedName>
</protein>
<evidence type="ECO:0000313" key="3">
    <source>
        <dbReference type="Proteomes" id="UP000468668"/>
    </source>
</evidence>
<keyword evidence="3" id="KW-1185">Reference proteome</keyword>
<feature type="region of interest" description="Disordered" evidence="1">
    <location>
        <begin position="39"/>
        <end position="64"/>
    </location>
</feature>
<proteinExistence type="predicted"/>
<dbReference type="OrthoDB" id="1696709at2"/>